<comment type="caution">
    <text evidence="2">The sequence shown here is derived from an EMBL/GenBank/DDBJ whole genome shotgun (WGS) entry which is preliminary data.</text>
</comment>
<dbReference type="Pfam" id="PF21906">
    <property type="entry name" value="WHD_NrtR"/>
    <property type="match status" value="1"/>
</dbReference>
<dbReference type="InterPro" id="IPR036390">
    <property type="entry name" value="WH_DNA-bd_sf"/>
</dbReference>
<reference evidence="3" key="1">
    <citation type="journal article" date="2019" name="Int. J. Syst. Evol. Microbiol.">
        <title>The Global Catalogue of Microorganisms (GCM) 10K type strain sequencing project: providing services to taxonomists for standard genome sequencing and annotation.</title>
        <authorList>
            <consortium name="The Broad Institute Genomics Platform"/>
            <consortium name="The Broad Institute Genome Sequencing Center for Infectious Disease"/>
            <person name="Wu L."/>
            <person name="Ma J."/>
        </authorList>
    </citation>
    <scope>NUCLEOTIDE SEQUENCE [LARGE SCALE GENOMIC DNA]</scope>
    <source>
        <strain evidence="3">KCTC 52490</strain>
    </source>
</reference>
<gene>
    <name evidence="2" type="ORF">ACFS25_12960</name>
</gene>
<feature type="domain" description="NrtR DNA-binding winged helix" evidence="1">
    <location>
        <begin position="1"/>
        <end position="56"/>
    </location>
</feature>
<evidence type="ECO:0000259" key="1">
    <source>
        <dbReference type="Pfam" id="PF21906"/>
    </source>
</evidence>
<name>A0ABW6AJS2_9BACT</name>
<keyword evidence="3" id="KW-1185">Reference proteome</keyword>
<dbReference type="InterPro" id="IPR054105">
    <property type="entry name" value="WHD_NrtR"/>
</dbReference>
<evidence type="ECO:0000313" key="2">
    <source>
        <dbReference type="EMBL" id="MFD2934698.1"/>
    </source>
</evidence>
<dbReference type="RefSeq" id="WP_381501227.1">
    <property type="nucleotide sequence ID" value="NZ_JBHUOM010000004.1"/>
</dbReference>
<accession>A0ABW6AJS2</accession>
<dbReference type="Proteomes" id="UP001597512">
    <property type="component" value="Unassembled WGS sequence"/>
</dbReference>
<organism evidence="2 3">
    <name type="scientific">Spirosoma flavum</name>
    <dbReference type="NCBI Taxonomy" id="2048557"/>
    <lineage>
        <taxon>Bacteria</taxon>
        <taxon>Pseudomonadati</taxon>
        <taxon>Bacteroidota</taxon>
        <taxon>Cytophagia</taxon>
        <taxon>Cytophagales</taxon>
        <taxon>Cytophagaceae</taxon>
        <taxon>Spirosoma</taxon>
    </lineage>
</organism>
<dbReference type="InterPro" id="IPR036388">
    <property type="entry name" value="WH-like_DNA-bd_sf"/>
</dbReference>
<evidence type="ECO:0000313" key="3">
    <source>
        <dbReference type="Proteomes" id="UP001597512"/>
    </source>
</evidence>
<dbReference type="SUPFAM" id="SSF46785">
    <property type="entry name" value="Winged helix' DNA-binding domain"/>
    <property type="match status" value="1"/>
</dbReference>
<dbReference type="EMBL" id="JBHUOM010000004">
    <property type="protein sequence ID" value="MFD2934698.1"/>
    <property type="molecule type" value="Genomic_DNA"/>
</dbReference>
<dbReference type="Gene3D" id="1.10.10.10">
    <property type="entry name" value="Winged helix-like DNA-binding domain superfamily/Winged helix DNA-binding domain"/>
    <property type="match status" value="1"/>
</dbReference>
<protein>
    <recommendedName>
        <fullName evidence="1">NrtR DNA-binding winged helix domain-containing protein</fullName>
    </recommendedName>
</protein>
<proteinExistence type="predicted"/>
<sequence>MLPEKLTLPKIHTLYETILGKQLDQRNFSKKHVALGLIKKLDEQRAIGPHRSPYLY</sequence>